<dbReference type="EMBL" id="JBFXLU010000166">
    <property type="protein sequence ID" value="KAL2837099.1"/>
    <property type="molecule type" value="Genomic_DNA"/>
</dbReference>
<evidence type="ECO:0008006" key="4">
    <source>
        <dbReference type="Google" id="ProtNLM"/>
    </source>
</evidence>
<feature type="region of interest" description="Disordered" evidence="1">
    <location>
        <begin position="1"/>
        <end position="25"/>
    </location>
</feature>
<evidence type="ECO:0000313" key="2">
    <source>
        <dbReference type="EMBL" id="KAL2837099.1"/>
    </source>
</evidence>
<sequence>MYPQSQNGYTQQPQQPSPPPTHSYPRTLDVAFTSWTGRHLRVCENDANGALLYAADLKMRKPHMLFQAEGSAQLPASVIFHSFSRTIDVTVNGHEIALRPTSKWKYEFAFESPALGGKQLVWKKSKAWKFLNIECVDEASGTVYARFVMHKGLSTKKAGKLEILEPAASAQGLLDELVVTGLADVYLQLMQTMSANSAAGASASVSAAVSV</sequence>
<protein>
    <recommendedName>
        <fullName evidence="4">Tubby C-terminal-like domain-containing protein</fullName>
    </recommendedName>
</protein>
<name>A0ABR4JAM0_9EURO</name>
<organism evidence="2 3">
    <name type="scientific">Aspergillus pseudoustus</name>
    <dbReference type="NCBI Taxonomy" id="1810923"/>
    <lineage>
        <taxon>Eukaryota</taxon>
        <taxon>Fungi</taxon>
        <taxon>Dikarya</taxon>
        <taxon>Ascomycota</taxon>
        <taxon>Pezizomycotina</taxon>
        <taxon>Eurotiomycetes</taxon>
        <taxon>Eurotiomycetidae</taxon>
        <taxon>Eurotiales</taxon>
        <taxon>Aspergillaceae</taxon>
        <taxon>Aspergillus</taxon>
        <taxon>Aspergillus subgen. Nidulantes</taxon>
    </lineage>
</organism>
<proteinExistence type="predicted"/>
<gene>
    <name evidence="2" type="ORF">BJY01DRAFT_221287</name>
</gene>
<reference evidence="2 3" key="1">
    <citation type="submission" date="2024-07" db="EMBL/GenBank/DDBJ databases">
        <title>Section-level genome sequencing and comparative genomics of Aspergillus sections Usti and Cavernicolus.</title>
        <authorList>
            <consortium name="Lawrence Berkeley National Laboratory"/>
            <person name="Nybo J.L."/>
            <person name="Vesth T.C."/>
            <person name="Theobald S."/>
            <person name="Frisvad J.C."/>
            <person name="Larsen T.O."/>
            <person name="Kjaerboelling I."/>
            <person name="Rothschild-Mancinelli K."/>
            <person name="Lyhne E.K."/>
            <person name="Kogle M.E."/>
            <person name="Barry K."/>
            <person name="Clum A."/>
            <person name="Na H."/>
            <person name="Ledsgaard L."/>
            <person name="Lin J."/>
            <person name="Lipzen A."/>
            <person name="Kuo A."/>
            <person name="Riley R."/>
            <person name="Mondo S."/>
            <person name="Labutti K."/>
            <person name="Haridas S."/>
            <person name="Pangalinan J."/>
            <person name="Salamov A.A."/>
            <person name="Simmons B.A."/>
            <person name="Magnuson J.K."/>
            <person name="Chen J."/>
            <person name="Drula E."/>
            <person name="Henrissat B."/>
            <person name="Wiebenga A."/>
            <person name="Lubbers R.J."/>
            <person name="Gomes A.C."/>
            <person name="Makela M.R."/>
            <person name="Stajich J."/>
            <person name="Grigoriev I.V."/>
            <person name="Mortensen U.H."/>
            <person name="De Vries R.P."/>
            <person name="Baker S.E."/>
            <person name="Andersen M.R."/>
        </authorList>
    </citation>
    <scope>NUCLEOTIDE SEQUENCE [LARGE SCALE GENOMIC DNA]</scope>
    <source>
        <strain evidence="2 3">CBS 123904</strain>
    </source>
</reference>
<accession>A0ABR4JAM0</accession>
<feature type="compositionally biased region" description="Polar residues" evidence="1">
    <location>
        <begin position="1"/>
        <end position="10"/>
    </location>
</feature>
<keyword evidence="3" id="KW-1185">Reference proteome</keyword>
<evidence type="ECO:0000313" key="3">
    <source>
        <dbReference type="Proteomes" id="UP001610446"/>
    </source>
</evidence>
<evidence type="ECO:0000256" key="1">
    <source>
        <dbReference type="SAM" id="MobiDB-lite"/>
    </source>
</evidence>
<dbReference type="Proteomes" id="UP001610446">
    <property type="component" value="Unassembled WGS sequence"/>
</dbReference>
<comment type="caution">
    <text evidence="2">The sequence shown here is derived from an EMBL/GenBank/DDBJ whole genome shotgun (WGS) entry which is preliminary data.</text>
</comment>